<accession>A0A9W6RR99</accession>
<protein>
    <recommendedName>
        <fullName evidence="2">Histidine kinase/HSP90-like ATPase domain-containing protein</fullName>
    </recommendedName>
</protein>
<dbReference type="Gene3D" id="3.30.565.10">
    <property type="entry name" value="Histidine kinase-like ATPase, C-terminal domain"/>
    <property type="match status" value="1"/>
</dbReference>
<keyword evidence="1" id="KW-0723">Serine/threonine-protein kinase</keyword>
<dbReference type="PANTHER" id="PTHR35526:SF3">
    <property type="entry name" value="ANTI-SIGMA-F FACTOR RSBW"/>
    <property type="match status" value="1"/>
</dbReference>
<proteinExistence type="predicted"/>
<evidence type="ECO:0000259" key="2">
    <source>
        <dbReference type="Pfam" id="PF13581"/>
    </source>
</evidence>
<reference evidence="3" key="1">
    <citation type="submission" date="2023-03" db="EMBL/GenBank/DDBJ databases">
        <title>Actinoallomurus iriomotensis NBRC 103681.</title>
        <authorList>
            <person name="Ichikawa N."/>
            <person name="Sato H."/>
            <person name="Tonouchi N."/>
        </authorList>
    </citation>
    <scope>NUCLEOTIDE SEQUENCE</scope>
    <source>
        <strain evidence="3">NBRC 103681</strain>
    </source>
</reference>
<feature type="domain" description="Histidine kinase/HSP90-like ATPase" evidence="2">
    <location>
        <begin position="57"/>
        <end position="149"/>
    </location>
</feature>
<dbReference type="Pfam" id="PF13581">
    <property type="entry name" value="HATPase_c_2"/>
    <property type="match status" value="1"/>
</dbReference>
<keyword evidence="1" id="KW-0808">Transferase</keyword>
<dbReference type="InterPro" id="IPR036890">
    <property type="entry name" value="HATPase_C_sf"/>
</dbReference>
<sequence>MAVARLGRVLEVRTVAGGFAGPSRIRVSRVLWRTDLIVGSANGPTWRRLSTASTNPVKIARGFVGRRLSHVTKTDREHVDDVTLATSELVTNAICHATGNGPFWIGIAVRPRWTHLYVIDADPTVPEPTPGDGEGLSLSGRGVPIVESLGLLWFVAGVYGKTAHAVIPRTGEKLTDNERGALMRLAIV</sequence>
<dbReference type="GO" id="GO:0004674">
    <property type="term" value="F:protein serine/threonine kinase activity"/>
    <property type="evidence" value="ECO:0007669"/>
    <property type="project" value="UniProtKB-KW"/>
</dbReference>
<evidence type="ECO:0000256" key="1">
    <source>
        <dbReference type="ARBA" id="ARBA00022527"/>
    </source>
</evidence>
<dbReference type="CDD" id="cd16936">
    <property type="entry name" value="HATPase_RsbW-like"/>
    <property type="match status" value="1"/>
</dbReference>
<gene>
    <name evidence="3" type="ORF">Airi01_067720</name>
</gene>
<name>A0A9W6RR99_9ACTN</name>
<dbReference type="Proteomes" id="UP001165135">
    <property type="component" value="Unassembled WGS sequence"/>
</dbReference>
<evidence type="ECO:0000313" key="3">
    <source>
        <dbReference type="EMBL" id="GLY78505.1"/>
    </source>
</evidence>
<dbReference type="SUPFAM" id="SSF55874">
    <property type="entry name" value="ATPase domain of HSP90 chaperone/DNA topoisomerase II/histidine kinase"/>
    <property type="match status" value="1"/>
</dbReference>
<comment type="caution">
    <text evidence="3">The sequence shown here is derived from an EMBL/GenBank/DDBJ whole genome shotgun (WGS) entry which is preliminary data.</text>
</comment>
<dbReference type="AlphaFoldDB" id="A0A9W6RR99"/>
<dbReference type="EMBL" id="BSTJ01000009">
    <property type="protein sequence ID" value="GLY78505.1"/>
    <property type="molecule type" value="Genomic_DNA"/>
</dbReference>
<dbReference type="InterPro" id="IPR003594">
    <property type="entry name" value="HATPase_dom"/>
</dbReference>
<keyword evidence="1" id="KW-0418">Kinase</keyword>
<dbReference type="RefSeq" id="WP_285629372.1">
    <property type="nucleotide sequence ID" value="NZ_BSTJ01000009.1"/>
</dbReference>
<organism evidence="3 4">
    <name type="scientific">Actinoallomurus iriomotensis</name>
    <dbReference type="NCBI Taxonomy" id="478107"/>
    <lineage>
        <taxon>Bacteria</taxon>
        <taxon>Bacillati</taxon>
        <taxon>Actinomycetota</taxon>
        <taxon>Actinomycetes</taxon>
        <taxon>Streptosporangiales</taxon>
        <taxon>Thermomonosporaceae</taxon>
        <taxon>Actinoallomurus</taxon>
    </lineage>
</organism>
<evidence type="ECO:0000313" key="4">
    <source>
        <dbReference type="Proteomes" id="UP001165135"/>
    </source>
</evidence>
<dbReference type="PANTHER" id="PTHR35526">
    <property type="entry name" value="ANTI-SIGMA-F FACTOR RSBW-RELATED"/>
    <property type="match status" value="1"/>
</dbReference>
<dbReference type="InterPro" id="IPR050267">
    <property type="entry name" value="Anti-sigma-factor_SerPK"/>
</dbReference>